<dbReference type="Proteomes" id="UP000322214">
    <property type="component" value="Chromosome"/>
</dbReference>
<keyword evidence="1" id="KW-1133">Transmembrane helix</keyword>
<accession>A0A5B9PCG4</accession>
<organism evidence="2 3">
    <name type="scientific">Mariniblastus fucicola</name>
    <dbReference type="NCBI Taxonomy" id="980251"/>
    <lineage>
        <taxon>Bacteria</taxon>
        <taxon>Pseudomonadati</taxon>
        <taxon>Planctomycetota</taxon>
        <taxon>Planctomycetia</taxon>
        <taxon>Pirellulales</taxon>
        <taxon>Pirellulaceae</taxon>
        <taxon>Mariniblastus</taxon>
    </lineage>
</organism>
<gene>
    <name evidence="2" type="ORF">MFFC18_20920</name>
</gene>
<proteinExistence type="predicted"/>
<keyword evidence="1" id="KW-0812">Transmembrane</keyword>
<feature type="transmembrane region" description="Helical" evidence="1">
    <location>
        <begin position="178"/>
        <end position="198"/>
    </location>
</feature>
<dbReference type="EMBL" id="CP042912">
    <property type="protein sequence ID" value="QEG22216.1"/>
    <property type="molecule type" value="Genomic_DNA"/>
</dbReference>
<sequence length="212" mass="23474">MFTFDGKDRWQRLPNSYRKNDFASSCWLKPVQPFNWTCPHFVSLDNARVNRDACENVNLSGADDTMRGTSIIRGTMFATREMRLRFNALLSGGFACVLQTQSSERETRYVDFASLASIEISARPIGNPPSGPVGRNVTSSISEPTTNCAASVYRTPRKFAPLPCQVRKRISLSPFDCVVIYAVSSIMLFFASIAHLPLSSMGIAPSKMCLAV</sequence>
<dbReference type="AlphaFoldDB" id="A0A5B9PCG4"/>
<evidence type="ECO:0000313" key="2">
    <source>
        <dbReference type="EMBL" id="QEG22216.1"/>
    </source>
</evidence>
<evidence type="ECO:0000313" key="3">
    <source>
        <dbReference type="Proteomes" id="UP000322214"/>
    </source>
</evidence>
<keyword evidence="3" id="KW-1185">Reference proteome</keyword>
<name>A0A5B9PCG4_9BACT</name>
<evidence type="ECO:0000256" key="1">
    <source>
        <dbReference type="SAM" id="Phobius"/>
    </source>
</evidence>
<protein>
    <submittedName>
        <fullName evidence="2">Uncharacterized protein</fullName>
    </submittedName>
</protein>
<dbReference type="KEGG" id="mff:MFFC18_20920"/>
<reference evidence="2 3" key="1">
    <citation type="submission" date="2019-08" db="EMBL/GenBank/DDBJ databases">
        <title>Deep-cultivation of Planctomycetes and their phenomic and genomic characterization uncovers novel biology.</title>
        <authorList>
            <person name="Wiegand S."/>
            <person name="Jogler M."/>
            <person name="Boedeker C."/>
            <person name="Pinto D."/>
            <person name="Vollmers J."/>
            <person name="Rivas-Marin E."/>
            <person name="Kohn T."/>
            <person name="Peeters S.H."/>
            <person name="Heuer A."/>
            <person name="Rast P."/>
            <person name="Oberbeckmann S."/>
            <person name="Bunk B."/>
            <person name="Jeske O."/>
            <person name="Meyerdierks A."/>
            <person name="Storesund J.E."/>
            <person name="Kallscheuer N."/>
            <person name="Luecker S."/>
            <person name="Lage O.M."/>
            <person name="Pohl T."/>
            <person name="Merkel B.J."/>
            <person name="Hornburger P."/>
            <person name="Mueller R.-W."/>
            <person name="Bruemmer F."/>
            <person name="Labrenz M."/>
            <person name="Spormann A.M."/>
            <person name="Op den Camp H."/>
            <person name="Overmann J."/>
            <person name="Amann R."/>
            <person name="Jetten M.S.M."/>
            <person name="Mascher T."/>
            <person name="Medema M.H."/>
            <person name="Devos D.P."/>
            <person name="Kaster A.-K."/>
            <person name="Ovreas L."/>
            <person name="Rohde M."/>
            <person name="Galperin M.Y."/>
            <person name="Jogler C."/>
        </authorList>
    </citation>
    <scope>NUCLEOTIDE SEQUENCE [LARGE SCALE GENOMIC DNA]</scope>
    <source>
        <strain evidence="2 3">FC18</strain>
    </source>
</reference>
<keyword evidence="1" id="KW-0472">Membrane</keyword>